<dbReference type="PANTHER" id="PTHR43201">
    <property type="entry name" value="ACYL-COA SYNTHETASE"/>
    <property type="match status" value="1"/>
</dbReference>
<evidence type="ECO:0000313" key="3">
    <source>
        <dbReference type="EMBL" id="KAJ7104529.1"/>
    </source>
</evidence>
<evidence type="ECO:0000256" key="1">
    <source>
        <dbReference type="ARBA" id="ARBA00006432"/>
    </source>
</evidence>
<evidence type="ECO:0000313" key="4">
    <source>
        <dbReference type="Proteomes" id="UP001222325"/>
    </source>
</evidence>
<evidence type="ECO:0000259" key="2">
    <source>
        <dbReference type="Pfam" id="PF00501"/>
    </source>
</evidence>
<dbReference type="InterPro" id="IPR000873">
    <property type="entry name" value="AMP-dep_synth/lig_dom"/>
</dbReference>
<dbReference type="Gene3D" id="3.40.50.12780">
    <property type="entry name" value="N-terminal domain of ligase-like"/>
    <property type="match status" value="1"/>
</dbReference>
<protein>
    <submittedName>
        <fullName evidence="3">Acetyl-CoA synthetase-like protein</fullName>
    </submittedName>
</protein>
<name>A0AAD6UNI4_9AGAR</name>
<comment type="similarity">
    <text evidence="1">Belongs to the ATP-dependent AMP-binding enzyme family.</text>
</comment>
<sequence length="575" mass="63510">MSPHFTPQGVNSSSFHPAPSDRNLSIPELYEYHALNSPTHPVFMYSDLETGSTVFINYREAWQGICQAAAAVSQHLRKAGVLAEQPNRPVVAVLASSDTLSYIYLLVALMSLKLTAFPMSPRNNAEATANLLKQTGAQSIFTSNEGHTHNLAKEAAALLWQDGFKLDILPMFQYVGSSNQMVTDAAAEVERTTEFGDDDIMLILHSSGTTAFPKPIKITKKGLINLSNIPCYGEMDLVNKRVAAHTNPVFHAMGLGTYIWPLSSGAIFALYNPKKPMIPTPGNFLASWVADRCDIVFCVPVFIEAWAQDNNNIPRLKALDCIVFSGASVNKSIGDMLTASGVVMHPFWGSTEVGPATMFIPRDPPPPGEWEYFKLSNHITFGMKPREALENIFEPIMIPTEICFPHVLNTEYDDKPAFNVGDLLERHPTDPARWRVYGRGDDQIMLSTGENVNPLPMEGIISRDKHINAVVMFGRHRLHTGILVEPAPGLVVEAGDVNFSELIWPAIEKANSSAPAYARIQKNMVITTSPSKPFEYTPKGTPRRPVTLRLYSTEIKALYDAQEAPTADRQFPDRA</sequence>
<dbReference type="Pfam" id="PF00501">
    <property type="entry name" value="AMP-binding"/>
    <property type="match status" value="1"/>
</dbReference>
<accession>A0AAD6UNI4</accession>
<dbReference type="GO" id="GO:0006631">
    <property type="term" value="P:fatty acid metabolic process"/>
    <property type="evidence" value="ECO:0007669"/>
    <property type="project" value="TreeGrafter"/>
</dbReference>
<dbReference type="GO" id="GO:0031956">
    <property type="term" value="F:medium-chain fatty acid-CoA ligase activity"/>
    <property type="evidence" value="ECO:0007669"/>
    <property type="project" value="TreeGrafter"/>
</dbReference>
<feature type="domain" description="AMP-dependent synthetase/ligase" evidence="2">
    <location>
        <begin position="33"/>
        <end position="367"/>
    </location>
</feature>
<dbReference type="PANTHER" id="PTHR43201:SF8">
    <property type="entry name" value="ACYL-COA SYNTHETASE FAMILY MEMBER 3"/>
    <property type="match status" value="1"/>
</dbReference>
<dbReference type="SUPFAM" id="SSF56801">
    <property type="entry name" value="Acetyl-CoA synthetase-like"/>
    <property type="match status" value="1"/>
</dbReference>
<dbReference type="Proteomes" id="UP001222325">
    <property type="component" value="Unassembled WGS sequence"/>
</dbReference>
<dbReference type="Pfam" id="PF23562">
    <property type="entry name" value="AMP-binding_C_3"/>
    <property type="match status" value="1"/>
</dbReference>
<proteinExistence type="inferred from homology"/>
<reference evidence="3" key="1">
    <citation type="submission" date="2023-03" db="EMBL/GenBank/DDBJ databases">
        <title>Massive genome expansion in bonnet fungi (Mycena s.s.) driven by repeated elements and novel gene families across ecological guilds.</title>
        <authorList>
            <consortium name="Lawrence Berkeley National Laboratory"/>
            <person name="Harder C.B."/>
            <person name="Miyauchi S."/>
            <person name="Viragh M."/>
            <person name="Kuo A."/>
            <person name="Thoen E."/>
            <person name="Andreopoulos B."/>
            <person name="Lu D."/>
            <person name="Skrede I."/>
            <person name="Drula E."/>
            <person name="Henrissat B."/>
            <person name="Morin E."/>
            <person name="Kohler A."/>
            <person name="Barry K."/>
            <person name="LaButti K."/>
            <person name="Morin E."/>
            <person name="Salamov A."/>
            <person name="Lipzen A."/>
            <person name="Mereny Z."/>
            <person name="Hegedus B."/>
            <person name="Baldrian P."/>
            <person name="Stursova M."/>
            <person name="Weitz H."/>
            <person name="Taylor A."/>
            <person name="Grigoriev I.V."/>
            <person name="Nagy L.G."/>
            <person name="Martin F."/>
            <person name="Kauserud H."/>
        </authorList>
    </citation>
    <scope>NUCLEOTIDE SEQUENCE</scope>
    <source>
        <strain evidence="3">CBHHK173m</strain>
    </source>
</reference>
<comment type="caution">
    <text evidence="3">The sequence shown here is derived from an EMBL/GenBank/DDBJ whole genome shotgun (WGS) entry which is preliminary data.</text>
</comment>
<organism evidence="3 4">
    <name type="scientific">Mycena belliarum</name>
    <dbReference type="NCBI Taxonomy" id="1033014"/>
    <lineage>
        <taxon>Eukaryota</taxon>
        <taxon>Fungi</taxon>
        <taxon>Dikarya</taxon>
        <taxon>Basidiomycota</taxon>
        <taxon>Agaricomycotina</taxon>
        <taxon>Agaricomycetes</taxon>
        <taxon>Agaricomycetidae</taxon>
        <taxon>Agaricales</taxon>
        <taxon>Marasmiineae</taxon>
        <taxon>Mycenaceae</taxon>
        <taxon>Mycena</taxon>
    </lineage>
</organism>
<keyword evidence="4" id="KW-1185">Reference proteome</keyword>
<dbReference type="EMBL" id="JARJCN010000001">
    <property type="protein sequence ID" value="KAJ7104529.1"/>
    <property type="molecule type" value="Genomic_DNA"/>
</dbReference>
<gene>
    <name evidence="3" type="ORF">B0H15DRAFT_810444</name>
</gene>
<dbReference type="AlphaFoldDB" id="A0AAD6UNI4"/>
<dbReference type="InterPro" id="IPR042099">
    <property type="entry name" value="ANL_N_sf"/>
</dbReference>